<dbReference type="InterPro" id="IPR015010">
    <property type="entry name" value="TERF2IP_Myb"/>
</dbReference>
<feature type="compositionally biased region" description="Basic and acidic residues" evidence="2">
    <location>
        <begin position="392"/>
        <end position="408"/>
    </location>
</feature>
<dbReference type="AlphaFoldDB" id="A0A1E1W5Y2"/>
<dbReference type="InterPro" id="IPR009057">
    <property type="entry name" value="Homeodomain-like_sf"/>
</dbReference>
<feature type="compositionally biased region" description="Polar residues" evidence="2">
    <location>
        <begin position="96"/>
        <end position="105"/>
    </location>
</feature>
<feature type="compositionally biased region" description="Basic and acidic residues" evidence="2">
    <location>
        <begin position="265"/>
        <end position="275"/>
    </location>
</feature>
<feature type="compositionally biased region" description="Polar residues" evidence="2">
    <location>
        <begin position="413"/>
        <end position="436"/>
    </location>
</feature>
<evidence type="ECO:0000256" key="1">
    <source>
        <dbReference type="ARBA" id="ARBA00004123"/>
    </source>
</evidence>
<proteinExistence type="predicted"/>
<feature type="compositionally biased region" description="Polar residues" evidence="2">
    <location>
        <begin position="448"/>
        <end position="476"/>
    </location>
</feature>
<feature type="compositionally biased region" description="Polar residues" evidence="2">
    <location>
        <begin position="316"/>
        <end position="335"/>
    </location>
</feature>
<gene>
    <name evidence="4" type="ORF">g.3188</name>
</gene>
<feature type="compositionally biased region" description="Polar residues" evidence="2">
    <location>
        <begin position="554"/>
        <end position="565"/>
    </location>
</feature>
<dbReference type="EMBL" id="GDQN01008684">
    <property type="protein sequence ID" value="JAT82370.1"/>
    <property type="molecule type" value="Transcribed_RNA"/>
</dbReference>
<dbReference type="Pfam" id="PF08914">
    <property type="entry name" value="Myb_Rap1"/>
    <property type="match status" value="1"/>
</dbReference>
<feature type="region of interest" description="Disordered" evidence="2">
    <location>
        <begin position="149"/>
        <end position="169"/>
    </location>
</feature>
<feature type="region of interest" description="Disordered" evidence="2">
    <location>
        <begin position="508"/>
        <end position="611"/>
    </location>
</feature>
<evidence type="ECO:0000259" key="3">
    <source>
        <dbReference type="Pfam" id="PF08914"/>
    </source>
</evidence>
<feature type="compositionally biased region" description="Basic and acidic residues" evidence="2">
    <location>
        <begin position="530"/>
        <end position="553"/>
    </location>
</feature>
<evidence type="ECO:0000313" key="4">
    <source>
        <dbReference type="EMBL" id="JAT82370.1"/>
    </source>
</evidence>
<feature type="compositionally biased region" description="Basic and acidic residues" evidence="2">
    <location>
        <begin position="566"/>
        <end position="611"/>
    </location>
</feature>
<sequence>MPGKPYTMKEMKKIVEYLVEHKVYSEIRGRKMWMDLAKSQILNRTWQSLKETFIKRILPDIQNPYYKLSVEQIASFRQQSDVEARYNRNKLEVHSISDSSSTDNQGGKKKVEVKKEVENTGENKCSKIQNCTRSSTDTLVLENCYETAEDVRRDLESPSEQEKSPQKSIRDFITYSEPLTPMLQEVLHDFSTDDEEPQMQIVEQPEVEPNTKDNDNDNSDVTSDHTVRESKSYNKKTTTANNEESEKKTQTTKVKSLKLKKTRKGTWENKEKEAAEPAISIVEEKEANNNESKNVFTCDKNTSNQNVTIADEKTVKPNTEQTNNSLSTSDTQLPNNPEGLENGNDGKRTSTESTNSEFVEPSNNDKKGKSNKRTRSQTSAEQKKKKAKHRKTSESRETKDTQTYDSHPHAANLQKSFAVSEGNMQETQDTDTNNPIVNGIEKVDTVEKSSPVNINQAKEVQQQSPKKNNEGTSQEAGPSGVNDVSVNAADINPCLKSVSLYAEQFSQSRYNDSDIEEVIESKNTQVNQENNDKSRKENANDKQMTDKYKEKSASESINKESNASHSVEETDKLKGPSLRIDDVLLKSHSESESESLELPKKRTGGDREKSRQVAMANAFGFSSGAASYN</sequence>
<name>A0A1E1W5Y2_PECGO</name>
<feature type="non-terminal residue" evidence="4">
    <location>
        <position position="629"/>
    </location>
</feature>
<comment type="subcellular location">
    <subcellularLocation>
        <location evidence="1">Nucleus</location>
    </subcellularLocation>
</comment>
<dbReference type="GO" id="GO:0005634">
    <property type="term" value="C:nucleus"/>
    <property type="evidence" value="ECO:0007669"/>
    <property type="project" value="UniProtKB-SubCell"/>
</dbReference>
<evidence type="ECO:0000256" key="2">
    <source>
        <dbReference type="SAM" id="MobiDB-lite"/>
    </source>
</evidence>
<feature type="compositionally biased region" description="Basic and acidic residues" evidence="2">
    <location>
        <begin position="109"/>
        <end position="118"/>
    </location>
</feature>
<accession>A0A1E1W5Y2</accession>
<feature type="region of interest" description="Disordered" evidence="2">
    <location>
        <begin position="204"/>
        <end position="486"/>
    </location>
</feature>
<dbReference type="OrthoDB" id="10257855at2759"/>
<dbReference type="SUPFAM" id="SSF46689">
    <property type="entry name" value="Homeodomain-like"/>
    <property type="match status" value="1"/>
</dbReference>
<feature type="compositionally biased region" description="Basic and acidic residues" evidence="2">
    <location>
        <begin position="222"/>
        <end position="232"/>
    </location>
</feature>
<reference evidence="4" key="1">
    <citation type="submission" date="2015-09" db="EMBL/GenBank/DDBJ databases">
        <title>De novo assembly of Pectinophora gossypiella (Pink Bollworm) gut transcriptome.</title>
        <authorList>
            <person name="Tassone E.E."/>
        </authorList>
    </citation>
    <scope>NUCLEOTIDE SEQUENCE</scope>
</reference>
<organism evidence="4">
    <name type="scientific">Pectinophora gossypiella</name>
    <name type="common">Cotton pink bollworm</name>
    <name type="synonym">Depressaria gossypiella</name>
    <dbReference type="NCBI Taxonomy" id="13191"/>
    <lineage>
        <taxon>Eukaryota</taxon>
        <taxon>Metazoa</taxon>
        <taxon>Ecdysozoa</taxon>
        <taxon>Arthropoda</taxon>
        <taxon>Hexapoda</taxon>
        <taxon>Insecta</taxon>
        <taxon>Pterygota</taxon>
        <taxon>Neoptera</taxon>
        <taxon>Endopterygota</taxon>
        <taxon>Lepidoptera</taxon>
        <taxon>Glossata</taxon>
        <taxon>Ditrysia</taxon>
        <taxon>Gelechioidea</taxon>
        <taxon>Gelechiidae</taxon>
        <taxon>Apatetrinae</taxon>
        <taxon>Pectinophora</taxon>
    </lineage>
</organism>
<protein>
    <recommendedName>
        <fullName evidence="3">TERF2-interacting telomeric protein 1 Myb domain-containing protein</fullName>
    </recommendedName>
</protein>
<feature type="compositionally biased region" description="Polar residues" evidence="2">
    <location>
        <begin position="299"/>
        <end position="308"/>
    </location>
</feature>
<dbReference type="Gene3D" id="1.10.10.60">
    <property type="entry name" value="Homeodomain-like"/>
    <property type="match status" value="1"/>
</dbReference>
<feature type="domain" description="TERF2-interacting telomeric protein 1 Myb" evidence="3">
    <location>
        <begin position="6"/>
        <end position="57"/>
    </location>
</feature>
<feature type="compositionally biased region" description="Basic residues" evidence="2">
    <location>
        <begin position="255"/>
        <end position="264"/>
    </location>
</feature>
<feature type="region of interest" description="Disordered" evidence="2">
    <location>
        <begin position="93"/>
        <end position="119"/>
    </location>
</feature>